<feature type="signal peptide" evidence="2">
    <location>
        <begin position="1"/>
        <end position="18"/>
    </location>
</feature>
<organism evidence="3 4">
    <name type="scientific">Mytilus galloprovincialis</name>
    <name type="common">Mediterranean mussel</name>
    <dbReference type="NCBI Taxonomy" id="29158"/>
    <lineage>
        <taxon>Eukaryota</taxon>
        <taxon>Metazoa</taxon>
        <taxon>Spiralia</taxon>
        <taxon>Lophotrochozoa</taxon>
        <taxon>Mollusca</taxon>
        <taxon>Bivalvia</taxon>
        <taxon>Autobranchia</taxon>
        <taxon>Pteriomorphia</taxon>
        <taxon>Mytilida</taxon>
        <taxon>Mytiloidea</taxon>
        <taxon>Mytilidae</taxon>
        <taxon>Mytilinae</taxon>
        <taxon>Mytilus</taxon>
    </lineage>
</organism>
<evidence type="ECO:0000313" key="4">
    <source>
        <dbReference type="Proteomes" id="UP000596742"/>
    </source>
</evidence>
<reference evidence="3" key="1">
    <citation type="submission" date="2018-11" db="EMBL/GenBank/DDBJ databases">
        <authorList>
            <person name="Alioto T."/>
            <person name="Alioto T."/>
        </authorList>
    </citation>
    <scope>NUCLEOTIDE SEQUENCE</scope>
</reference>
<evidence type="ECO:0000256" key="2">
    <source>
        <dbReference type="SAM" id="SignalP"/>
    </source>
</evidence>
<gene>
    <name evidence="3" type="ORF">MGAL_10B010336</name>
</gene>
<evidence type="ECO:0000313" key="3">
    <source>
        <dbReference type="EMBL" id="VDI48358.1"/>
    </source>
</evidence>
<feature type="chain" id="PRO_5032488954" evidence="2">
    <location>
        <begin position="19"/>
        <end position="174"/>
    </location>
</feature>
<comment type="caution">
    <text evidence="3">The sequence shown here is derived from an EMBL/GenBank/DDBJ whole genome shotgun (WGS) entry which is preliminary data.</text>
</comment>
<dbReference type="EMBL" id="UYJE01006717">
    <property type="protein sequence ID" value="VDI48358.1"/>
    <property type="molecule type" value="Genomic_DNA"/>
</dbReference>
<evidence type="ECO:0000256" key="1">
    <source>
        <dbReference type="SAM" id="Phobius"/>
    </source>
</evidence>
<dbReference type="AlphaFoldDB" id="A0A8B6FEA6"/>
<keyword evidence="1" id="KW-0812">Transmembrane</keyword>
<name>A0A8B6FEA6_MYTGA</name>
<keyword evidence="1" id="KW-0472">Membrane</keyword>
<keyword evidence="4" id="KW-1185">Reference proteome</keyword>
<sequence length="174" mass="19433">MEWISIKTVIFILGTAQARTPTPGVNTTMATTFTQGVCLKNNSIQERPGGPFRIVKEKHCCNHYEESNGTCVDKTATVATPDQKPRKSIQEAENHVVTYMSCVAVGSVLVVVCGLIVKNREAICQRKSHNKAMTTEIKKRKRSNFGFGKENVNDKKESLYADINEKYMLNFDGE</sequence>
<accession>A0A8B6FEA6</accession>
<proteinExistence type="predicted"/>
<keyword evidence="2" id="KW-0732">Signal</keyword>
<keyword evidence="1" id="KW-1133">Transmembrane helix</keyword>
<dbReference type="Proteomes" id="UP000596742">
    <property type="component" value="Unassembled WGS sequence"/>
</dbReference>
<protein>
    <submittedName>
        <fullName evidence="3">Uncharacterized protein</fullName>
    </submittedName>
</protein>
<feature type="transmembrane region" description="Helical" evidence="1">
    <location>
        <begin position="96"/>
        <end position="117"/>
    </location>
</feature>